<feature type="region of interest" description="Disordered" evidence="1">
    <location>
        <begin position="151"/>
        <end position="193"/>
    </location>
</feature>
<dbReference type="AlphaFoldDB" id="A0AAD7GLW5"/>
<evidence type="ECO:0000313" key="3">
    <source>
        <dbReference type="Proteomes" id="UP001221757"/>
    </source>
</evidence>
<name>A0AAD7GLW5_MYCRO</name>
<protein>
    <submittedName>
        <fullName evidence="2">Uncharacterized protein</fullName>
    </submittedName>
</protein>
<dbReference type="Proteomes" id="UP001221757">
    <property type="component" value="Unassembled WGS sequence"/>
</dbReference>
<organism evidence="2 3">
    <name type="scientific">Mycena rosella</name>
    <name type="common">Pink bonnet</name>
    <name type="synonym">Agaricus rosellus</name>
    <dbReference type="NCBI Taxonomy" id="1033263"/>
    <lineage>
        <taxon>Eukaryota</taxon>
        <taxon>Fungi</taxon>
        <taxon>Dikarya</taxon>
        <taxon>Basidiomycota</taxon>
        <taxon>Agaricomycotina</taxon>
        <taxon>Agaricomycetes</taxon>
        <taxon>Agaricomycetidae</taxon>
        <taxon>Agaricales</taxon>
        <taxon>Marasmiineae</taxon>
        <taxon>Mycenaceae</taxon>
        <taxon>Mycena</taxon>
    </lineage>
</organism>
<accession>A0AAD7GLW5</accession>
<dbReference type="EMBL" id="JARKIE010000044">
    <property type="protein sequence ID" value="KAJ7693954.1"/>
    <property type="molecule type" value="Genomic_DNA"/>
</dbReference>
<evidence type="ECO:0000313" key="2">
    <source>
        <dbReference type="EMBL" id="KAJ7693954.1"/>
    </source>
</evidence>
<proteinExistence type="predicted"/>
<keyword evidence="3" id="KW-1185">Reference proteome</keyword>
<comment type="caution">
    <text evidence="2">The sequence shown here is derived from an EMBL/GenBank/DDBJ whole genome shotgun (WGS) entry which is preliminary data.</text>
</comment>
<sequence>MLDSWGGINCLQKVDLDIIHQMKAEMGRDELIVFTSVQFAEHAQHVFDLLGPITLTQANIWDVFAAMLPLRHKPPYTMELDAPPKTPSQTSTNGMPKDSVVVLWAEVLMGKPLCTGLHDHPMAATCQGLPPFLLIRDSDLHYPAPSTLFHAKDMVSTPSPPQHESPRRRRPGASSSSFEDGIHTTRHHSGTPAVACTESAAAVLPPPARTSHLKPTP</sequence>
<evidence type="ECO:0000256" key="1">
    <source>
        <dbReference type="SAM" id="MobiDB-lite"/>
    </source>
</evidence>
<reference evidence="2" key="1">
    <citation type="submission" date="2023-03" db="EMBL/GenBank/DDBJ databases">
        <title>Massive genome expansion in bonnet fungi (Mycena s.s.) driven by repeated elements and novel gene families across ecological guilds.</title>
        <authorList>
            <consortium name="Lawrence Berkeley National Laboratory"/>
            <person name="Harder C.B."/>
            <person name="Miyauchi S."/>
            <person name="Viragh M."/>
            <person name="Kuo A."/>
            <person name="Thoen E."/>
            <person name="Andreopoulos B."/>
            <person name="Lu D."/>
            <person name="Skrede I."/>
            <person name="Drula E."/>
            <person name="Henrissat B."/>
            <person name="Morin E."/>
            <person name="Kohler A."/>
            <person name="Barry K."/>
            <person name="LaButti K."/>
            <person name="Morin E."/>
            <person name="Salamov A."/>
            <person name="Lipzen A."/>
            <person name="Mereny Z."/>
            <person name="Hegedus B."/>
            <person name="Baldrian P."/>
            <person name="Stursova M."/>
            <person name="Weitz H."/>
            <person name="Taylor A."/>
            <person name="Grigoriev I.V."/>
            <person name="Nagy L.G."/>
            <person name="Martin F."/>
            <person name="Kauserud H."/>
        </authorList>
    </citation>
    <scope>NUCLEOTIDE SEQUENCE</scope>
    <source>
        <strain evidence="2">CBHHK067</strain>
    </source>
</reference>
<gene>
    <name evidence="2" type="ORF">B0H17DRAFT_1199629</name>
</gene>